<protein>
    <recommendedName>
        <fullName evidence="6">Leucine rich immune protein (Coil-less)</fullName>
    </recommendedName>
</protein>
<evidence type="ECO:0008006" key="6">
    <source>
        <dbReference type="Google" id="ProtNLM"/>
    </source>
</evidence>
<dbReference type="Proteomes" id="UP000075886">
    <property type="component" value="Unassembled WGS sequence"/>
</dbReference>
<dbReference type="PANTHER" id="PTHR24366">
    <property type="entry name" value="IG(IMMUNOGLOBULIN) AND LRR(LEUCINE RICH REPEAT) DOMAINS"/>
    <property type="match status" value="1"/>
</dbReference>
<dbReference type="AlphaFoldDB" id="A0A182QUT4"/>
<keyword evidence="3" id="KW-0472">Membrane</keyword>
<dbReference type="InterPro" id="IPR032675">
    <property type="entry name" value="LRR_dom_sf"/>
</dbReference>
<feature type="transmembrane region" description="Helical" evidence="3">
    <location>
        <begin position="12"/>
        <end position="31"/>
    </location>
</feature>
<name>A0A182QUT4_9DIPT</name>
<proteinExistence type="predicted"/>
<dbReference type="SUPFAM" id="SSF52058">
    <property type="entry name" value="L domain-like"/>
    <property type="match status" value="1"/>
</dbReference>
<dbReference type="VEuPathDB" id="VectorBase:AFAF017315"/>
<dbReference type="InterPro" id="IPR001611">
    <property type="entry name" value="Leu-rich_rpt"/>
</dbReference>
<dbReference type="PANTHER" id="PTHR24366:SF96">
    <property type="entry name" value="LEUCINE RICH REPEAT CONTAINING 53"/>
    <property type="match status" value="1"/>
</dbReference>
<evidence type="ECO:0000313" key="5">
    <source>
        <dbReference type="Proteomes" id="UP000075886"/>
    </source>
</evidence>
<sequence length="418" mass="46977">MCDCFCEELVLLLEQMLVLCFFMFCMLLMGIDASNFTYIKGNVSCTIIGLTNGEGKVQSYDFLTNSTEELVFKNASIDVLDLTVPMEKVTSWKLLISDSNATRIIFPAQMSPSMVHLVNVGVDDLQFEENTNLQDFRVDYATLPVISPTVSKLAALDILWVTHSALANFSFEVLENSSISLLYLVANKIETVTIAPGLRCCENLEEIFLSDNKLKTLDLATFAFMSKLKTLFVENNQLVEVYTNLDTNHNQTFEVGGNGTRQFCSWRSYYLQQDDDSSIDEAPTPNCTDYFSALLSMQLARNHIVTLNFRTFSLMNSLNSLDLSSNRLVNLVASEDEVPVRLSELFVSNNNISDIQLAKFVSLKALYMYDNSLTKLNMSSLPVELDYLNLVNNPLNCSELPHMNRSTNLPSLGPYTEC</sequence>
<dbReference type="Gene3D" id="3.80.10.10">
    <property type="entry name" value="Ribonuclease Inhibitor"/>
    <property type="match status" value="2"/>
</dbReference>
<organism evidence="4 5">
    <name type="scientific">Anopheles farauti</name>
    <dbReference type="NCBI Taxonomy" id="69004"/>
    <lineage>
        <taxon>Eukaryota</taxon>
        <taxon>Metazoa</taxon>
        <taxon>Ecdysozoa</taxon>
        <taxon>Arthropoda</taxon>
        <taxon>Hexapoda</taxon>
        <taxon>Insecta</taxon>
        <taxon>Pterygota</taxon>
        <taxon>Neoptera</taxon>
        <taxon>Endopterygota</taxon>
        <taxon>Diptera</taxon>
        <taxon>Nematocera</taxon>
        <taxon>Culicoidea</taxon>
        <taxon>Culicidae</taxon>
        <taxon>Anophelinae</taxon>
        <taxon>Anopheles</taxon>
    </lineage>
</organism>
<keyword evidence="3" id="KW-1133">Transmembrane helix</keyword>
<dbReference type="EMBL" id="AXCN02001021">
    <property type="status" value="NOT_ANNOTATED_CDS"/>
    <property type="molecule type" value="Genomic_DNA"/>
</dbReference>
<reference evidence="5" key="1">
    <citation type="submission" date="2014-01" db="EMBL/GenBank/DDBJ databases">
        <title>The Genome Sequence of Anopheles farauti FAR1 (V2).</title>
        <authorList>
            <consortium name="The Broad Institute Genomics Platform"/>
            <person name="Neafsey D.E."/>
            <person name="Besansky N."/>
            <person name="Howell P."/>
            <person name="Walton C."/>
            <person name="Young S.K."/>
            <person name="Zeng Q."/>
            <person name="Gargeya S."/>
            <person name="Fitzgerald M."/>
            <person name="Haas B."/>
            <person name="Abouelleil A."/>
            <person name="Allen A.W."/>
            <person name="Alvarado L."/>
            <person name="Arachchi H.M."/>
            <person name="Berlin A.M."/>
            <person name="Chapman S.B."/>
            <person name="Gainer-Dewar J."/>
            <person name="Goldberg J."/>
            <person name="Griggs A."/>
            <person name="Gujja S."/>
            <person name="Hansen M."/>
            <person name="Howarth C."/>
            <person name="Imamovic A."/>
            <person name="Ireland A."/>
            <person name="Larimer J."/>
            <person name="McCowan C."/>
            <person name="Murphy C."/>
            <person name="Pearson M."/>
            <person name="Poon T.W."/>
            <person name="Priest M."/>
            <person name="Roberts A."/>
            <person name="Saif S."/>
            <person name="Shea T."/>
            <person name="Sisk P."/>
            <person name="Sykes S."/>
            <person name="Wortman J."/>
            <person name="Nusbaum C."/>
            <person name="Birren B."/>
        </authorList>
    </citation>
    <scope>NUCLEOTIDE SEQUENCE [LARGE SCALE GENOMIC DNA]</scope>
    <source>
        <strain evidence="5">FAR1</strain>
    </source>
</reference>
<dbReference type="STRING" id="69004.A0A182QUT4"/>
<evidence type="ECO:0000256" key="2">
    <source>
        <dbReference type="ARBA" id="ARBA00022737"/>
    </source>
</evidence>
<keyword evidence="5" id="KW-1185">Reference proteome</keyword>
<dbReference type="Pfam" id="PF13855">
    <property type="entry name" value="LRR_8"/>
    <property type="match status" value="1"/>
</dbReference>
<evidence type="ECO:0000256" key="3">
    <source>
        <dbReference type="SAM" id="Phobius"/>
    </source>
</evidence>
<keyword evidence="3" id="KW-0812">Transmembrane</keyword>
<keyword evidence="2" id="KW-0677">Repeat</keyword>
<dbReference type="EnsemblMetazoa" id="AFAF017315-RA">
    <property type="protein sequence ID" value="AFAF017315-PA"/>
    <property type="gene ID" value="AFAF017315"/>
</dbReference>
<evidence type="ECO:0000313" key="4">
    <source>
        <dbReference type="EnsemblMetazoa" id="AFAF017315-PA"/>
    </source>
</evidence>
<evidence type="ECO:0000256" key="1">
    <source>
        <dbReference type="ARBA" id="ARBA00022614"/>
    </source>
</evidence>
<accession>A0A182QUT4</accession>
<reference evidence="4" key="2">
    <citation type="submission" date="2020-05" db="UniProtKB">
        <authorList>
            <consortium name="EnsemblMetazoa"/>
        </authorList>
    </citation>
    <scope>IDENTIFICATION</scope>
    <source>
        <strain evidence="4">FAR1</strain>
    </source>
</reference>
<keyword evidence="1" id="KW-0433">Leucine-rich repeat</keyword>